<reference evidence="5" key="1">
    <citation type="journal article" date="2022" name="bioRxiv">
        <title>Genomics of Preaxostyla Flagellates Illuminates Evolutionary Transitions and the Path Towards Mitochondrial Loss.</title>
        <authorList>
            <person name="Novak L.V.F."/>
            <person name="Treitli S.C."/>
            <person name="Pyrih J."/>
            <person name="Halakuc P."/>
            <person name="Pipaliya S.V."/>
            <person name="Vacek V."/>
            <person name="Brzon O."/>
            <person name="Soukal P."/>
            <person name="Eme L."/>
            <person name="Dacks J.B."/>
            <person name="Karnkowska A."/>
            <person name="Elias M."/>
            <person name="Hampl V."/>
        </authorList>
    </citation>
    <scope>NUCLEOTIDE SEQUENCE</scope>
    <source>
        <strain evidence="5">RCP-MX</strain>
    </source>
</reference>
<dbReference type="InterPro" id="IPR013126">
    <property type="entry name" value="Hsp_70_fam"/>
</dbReference>
<evidence type="ECO:0000313" key="5">
    <source>
        <dbReference type="EMBL" id="KAJ4462802.1"/>
    </source>
</evidence>
<dbReference type="InterPro" id="IPR043127">
    <property type="entry name" value="Sec-1-like_dom3a"/>
</dbReference>
<keyword evidence="2" id="KW-0547">Nucleotide-binding</keyword>
<protein>
    <submittedName>
        <fullName evidence="5">Uncharacterized protein</fullName>
    </submittedName>
</protein>
<evidence type="ECO:0000256" key="3">
    <source>
        <dbReference type="ARBA" id="ARBA00022840"/>
    </source>
</evidence>
<dbReference type="Proteomes" id="UP001141327">
    <property type="component" value="Unassembled WGS sequence"/>
</dbReference>
<feature type="region of interest" description="Disordered" evidence="4">
    <location>
        <begin position="525"/>
        <end position="544"/>
    </location>
</feature>
<dbReference type="Pfam" id="PF00995">
    <property type="entry name" value="Sec1"/>
    <property type="match status" value="1"/>
</dbReference>
<feature type="compositionally biased region" description="Low complexity" evidence="4">
    <location>
        <begin position="583"/>
        <end position="605"/>
    </location>
</feature>
<evidence type="ECO:0000256" key="1">
    <source>
        <dbReference type="ARBA" id="ARBA00009884"/>
    </source>
</evidence>
<dbReference type="InterPro" id="IPR043154">
    <property type="entry name" value="Sec-1-like_dom1"/>
</dbReference>
<dbReference type="InterPro" id="IPR001619">
    <property type="entry name" value="Sec1-like"/>
</dbReference>
<dbReference type="SUPFAM" id="SSF56815">
    <property type="entry name" value="Sec1/munc18-like (SM) proteins"/>
    <property type="match status" value="1"/>
</dbReference>
<proteinExistence type="inferred from homology"/>
<dbReference type="InterPro" id="IPR018181">
    <property type="entry name" value="Heat_shock_70_CS"/>
</dbReference>
<name>A0ABQ8UW42_9EUKA</name>
<dbReference type="Gene3D" id="3.40.50.2060">
    <property type="match status" value="1"/>
</dbReference>
<keyword evidence="6" id="KW-1185">Reference proteome</keyword>
<dbReference type="InterPro" id="IPR036045">
    <property type="entry name" value="Sec1-like_sf"/>
</dbReference>
<dbReference type="PROSITE" id="PS00297">
    <property type="entry name" value="HSP70_1"/>
    <property type="match status" value="1"/>
</dbReference>
<dbReference type="InterPro" id="IPR027482">
    <property type="entry name" value="Sec1-like_dom2"/>
</dbReference>
<comment type="caution">
    <text evidence="5">The sequence shown here is derived from an EMBL/GenBank/DDBJ whole genome shotgun (WGS) entry which is preliminary data.</text>
</comment>
<dbReference type="Gene3D" id="1.25.40.60">
    <property type="match status" value="1"/>
</dbReference>
<dbReference type="PRINTS" id="PR00301">
    <property type="entry name" value="HEATSHOCK70"/>
</dbReference>
<gene>
    <name evidence="5" type="ORF">PAPYR_829</name>
</gene>
<organism evidence="5 6">
    <name type="scientific">Paratrimastix pyriformis</name>
    <dbReference type="NCBI Taxonomy" id="342808"/>
    <lineage>
        <taxon>Eukaryota</taxon>
        <taxon>Metamonada</taxon>
        <taxon>Preaxostyla</taxon>
        <taxon>Paratrimastigidae</taxon>
        <taxon>Paratrimastix</taxon>
    </lineage>
</organism>
<dbReference type="InterPro" id="IPR043129">
    <property type="entry name" value="ATPase_NBD"/>
</dbReference>
<dbReference type="Pfam" id="PF00012">
    <property type="entry name" value="HSP70"/>
    <property type="match status" value="1"/>
</dbReference>
<feature type="region of interest" description="Disordered" evidence="4">
    <location>
        <begin position="583"/>
        <end position="607"/>
    </location>
</feature>
<feature type="compositionally biased region" description="Basic and acidic residues" evidence="4">
    <location>
        <begin position="34"/>
        <end position="44"/>
    </location>
</feature>
<evidence type="ECO:0000256" key="4">
    <source>
        <dbReference type="SAM" id="MobiDB-lite"/>
    </source>
</evidence>
<sequence length="898" mass="99769">MQWILQVFSPSYKVSLPGVLLALMSLSDKAYQMRRERERRERPAPAEPSLEAPDTSSLLYHCRTKILDHMLLPISGIPERVEKQNVLILDDFTIRIISESIKTHELTEKRVLLVEKVTANREALPAFDAIYFVTPQSVDEIVKDFQQAAPAAGGSKKGAAPPARAAKYRNVHIFLTSGLGPAVAQKIQGCPALAQRVRTLSDCGLDFYVEEKAIYSTNQAALFPLIFAERPPQDVWMPIALKLVSVCVTLGVDPVVRYIAGSGKNPSLSVARMFRNCMATYKERNASFREAPGPKYTLLVLDRIVDILSPVLHDFSYRSMIYECIEATGHHLKTKFTSASGAQQDRDIFLNEGDSIWVKNRHLFMGDAFQNLQADMRDFNANNDAAQCFQDGHISPNVRNLGVAIQKLPEYQRLNEKFGQHIQLAEMCNTQVDRRQLNDIATLEQDMAYGMCVGQKVRGHVSRLTRFLQAPNIMREDKLRLLLVHLITTDSISREELQAFVSQARIPPDEARLLDTMRLFGVEADAGEGGRRMKKQRPPRDRVAQQQEVYQVMQYIPVIEDIVRDFIEGRLSDAQYPSLDEGAATATETAAPAPAPAPSTGRGAAKGFAMNWTRGGAKAPRGGSAAQPAVRPLLIYLVGGVTSEEMRAIDRIRKEFTRGGVQPPIFLGGSEILYPKSFVEHLREMSRQYAIGIDLGTTFSCVAVWRNDQVEIIPNDQGNRTTPSYVAFTAEERLIGDAARNQVAMNPANTVFDAKRMIGRRFSDEELQNDMKHWPFKVIQRSGDKPVVQVQYKGEAREFPPEEISSMVLAKLKETAEAFLGETVYDAVVTCPAYFVRAKPLPALAASSRPNHAALPRAPLAAHPVTGLTAPLLLAALSQSRRTIPNAKPLGMQEPSPA</sequence>
<evidence type="ECO:0000256" key="2">
    <source>
        <dbReference type="ARBA" id="ARBA00022741"/>
    </source>
</evidence>
<dbReference type="Gene3D" id="3.30.420.40">
    <property type="match status" value="1"/>
</dbReference>
<accession>A0ABQ8UW42</accession>
<dbReference type="PANTHER" id="PTHR11679">
    <property type="entry name" value="VESICLE PROTEIN SORTING-ASSOCIATED"/>
    <property type="match status" value="1"/>
</dbReference>
<evidence type="ECO:0000313" key="6">
    <source>
        <dbReference type="Proteomes" id="UP001141327"/>
    </source>
</evidence>
<dbReference type="EMBL" id="JAPMOS010000002">
    <property type="protein sequence ID" value="KAJ4462802.1"/>
    <property type="molecule type" value="Genomic_DNA"/>
</dbReference>
<dbReference type="Gene3D" id="3.90.830.10">
    <property type="entry name" value="Syntaxin Binding Protein 1, Chain A, domain 2"/>
    <property type="match status" value="1"/>
</dbReference>
<comment type="similarity">
    <text evidence="1">Belongs to the STXBP/unc-18/SEC1 family.</text>
</comment>
<dbReference type="SUPFAM" id="SSF53067">
    <property type="entry name" value="Actin-like ATPase domain"/>
    <property type="match status" value="1"/>
</dbReference>
<dbReference type="Gene3D" id="3.40.50.1910">
    <property type="match status" value="1"/>
</dbReference>
<keyword evidence="3" id="KW-0067">ATP-binding</keyword>
<feature type="region of interest" description="Disordered" evidence="4">
    <location>
        <begin position="34"/>
        <end position="53"/>
    </location>
</feature>